<dbReference type="EMBL" id="FNAN01000019">
    <property type="protein sequence ID" value="SDG52900.1"/>
    <property type="molecule type" value="Genomic_DNA"/>
</dbReference>
<evidence type="ECO:0000313" key="2">
    <source>
        <dbReference type="Proteomes" id="UP000198748"/>
    </source>
</evidence>
<dbReference type="AlphaFoldDB" id="A0A1G7V1R0"/>
<accession>A0A1G7V1R0</accession>
<gene>
    <name evidence="1" type="ORF">SAMN04487996_119160</name>
</gene>
<reference evidence="2" key="1">
    <citation type="submission" date="2016-10" db="EMBL/GenBank/DDBJ databases">
        <authorList>
            <person name="Varghese N."/>
            <person name="Submissions S."/>
        </authorList>
    </citation>
    <scope>NUCLEOTIDE SEQUENCE [LARGE SCALE GENOMIC DNA]</scope>
    <source>
        <strain evidence="2">DSM 25329</strain>
    </source>
</reference>
<dbReference type="STRING" id="659014.SAMN04487996_119160"/>
<name>A0A1G7V1R0_9BACT</name>
<proteinExistence type="predicted"/>
<organism evidence="1 2">
    <name type="scientific">Dyadobacter soli</name>
    <dbReference type="NCBI Taxonomy" id="659014"/>
    <lineage>
        <taxon>Bacteria</taxon>
        <taxon>Pseudomonadati</taxon>
        <taxon>Bacteroidota</taxon>
        <taxon>Cytophagia</taxon>
        <taxon>Cytophagales</taxon>
        <taxon>Spirosomataceae</taxon>
        <taxon>Dyadobacter</taxon>
    </lineage>
</organism>
<protein>
    <submittedName>
        <fullName evidence="1">Uncharacterized protein</fullName>
    </submittedName>
</protein>
<dbReference type="Proteomes" id="UP000198748">
    <property type="component" value="Unassembled WGS sequence"/>
</dbReference>
<sequence>MNEMEIRMRIASLRQYLRDFQHEMTTEQTDAVLDVISKLMQVLEELEKRKR</sequence>
<keyword evidence="2" id="KW-1185">Reference proteome</keyword>
<evidence type="ECO:0000313" key="1">
    <source>
        <dbReference type="EMBL" id="SDG52900.1"/>
    </source>
</evidence>